<dbReference type="Pfam" id="PF07963">
    <property type="entry name" value="N_methyl"/>
    <property type="match status" value="1"/>
</dbReference>
<feature type="transmembrane region" description="Helical" evidence="2">
    <location>
        <begin position="12"/>
        <end position="30"/>
    </location>
</feature>
<name>A0ABZ3H951_9BACT</name>
<dbReference type="PRINTS" id="PR00813">
    <property type="entry name" value="BCTERIALGSPG"/>
</dbReference>
<keyword evidence="1" id="KW-0488">Methylation</keyword>
<protein>
    <submittedName>
        <fullName evidence="3">Type II secretion system protein</fullName>
    </submittedName>
</protein>
<organism evidence="3 4">
    <name type="scientific">Sulfurimonas diazotrophicus</name>
    <dbReference type="NCBI Taxonomy" id="3131939"/>
    <lineage>
        <taxon>Bacteria</taxon>
        <taxon>Pseudomonadati</taxon>
        <taxon>Campylobacterota</taxon>
        <taxon>Epsilonproteobacteria</taxon>
        <taxon>Campylobacterales</taxon>
        <taxon>Sulfurimonadaceae</taxon>
        <taxon>Sulfurimonas</taxon>
    </lineage>
</organism>
<dbReference type="RefSeq" id="WP_345972369.1">
    <property type="nucleotide sequence ID" value="NZ_CP147920.1"/>
</dbReference>
<proteinExistence type="predicted"/>
<evidence type="ECO:0000313" key="3">
    <source>
        <dbReference type="EMBL" id="XAU14709.1"/>
    </source>
</evidence>
<dbReference type="Proteomes" id="UP001447842">
    <property type="component" value="Chromosome"/>
</dbReference>
<gene>
    <name evidence="3" type="ORF">WCY31_10710</name>
</gene>
<accession>A0ABZ3H951</accession>
<keyword evidence="2" id="KW-0812">Transmembrane</keyword>
<reference evidence="3 4" key="1">
    <citation type="submission" date="2024-03" db="EMBL/GenBank/DDBJ databases">
        <title>Sulfurimonas sp. HSL3-1.</title>
        <authorList>
            <person name="Wang S."/>
        </authorList>
    </citation>
    <scope>NUCLEOTIDE SEQUENCE [LARGE SCALE GENOMIC DNA]</scope>
    <source>
        <strain evidence="3 4">HSL3-1</strain>
    </source>
</reference>
<keyword evidence="2" id="KW-0472">Membrane</keyword>
<dbReference type="InterPro" id="IPR000983">
    <property type="entry name" value="Bac_GSPG_pilin"/>
</dbReference>
<keyword evidence="4" id="KW-1185">Reference proteome</keyword>
<dbReference type="InterPro" id="IPR012902">
    <property type="entry name" value="N_methyl_site"/>
</dbReference>
<sequence>MPSASSSRRGFTLFELLLVVILIAILYGVFINKLTTGRAPTEGRETVSLETLRDYLSLFRTEQGEVSLVCPEPCAQCSVVVDGQPVEGADITLFKQEPTVYRKDRYGQFVPFTFVPVRRGETDVVNVCFAFRLRANDSSSSYIVESGERFYLFDAYGEPTRSFEALDDAAAAYNRTELIPDDKRVYDF</sequence>
<evidence type="ECO:0000256" key="2">
    <source>
        <dbReference type="SAM" id="Phobius"/>
    </source>
</evidence>
<keyword evidence="2" id="KW-1133">Transmembrane helix</keyword>
<dbReference type="EMBL" id="CP147920">
    <property type="protein sequence ID" value="XAU14709.1"/>
    <property type="molecule type" value="Genomic_DNA"/>
</dbReference>
<evidence type="ECO:0000313" key="4">
    <source>
        <dbReference type="Proteomes" id="UP001447842"/>
    </source>
</evidence>
<evidence type="ECO:0000256" key="1">
    <source>
        <dbReference type="ARBA" id="ARBA00022481"/>
    </source>
</evidence>
<dbReference type="NCBIfam" id="TIGR02532">
    <property type="entry name" value="IV_pilin_GFxxxE"/>
    <property type="match status" value="1"/>
</dbReference>